<evidence type="ECO:0000256" key="5">
    <source>
        <dbReference type="ARBA" id="ARBA00022989"/>
    </source>
</evidence>
<keyword evidence="6 7" id="KW-0472">Membrane</keyword>
<evidence type="ECO:0000256" key="6">
    <source>
        <dbReference type="ARBA" id="ARBA00023136"/>
    </source>
</evidence>
<dbReference type="PANTHER" id="PTHR30106">
    <property type="entry name" value="INNER MEMBRANE PROTEIN YEIH-RELATED"/>
    <property type="match status" value="1"/>
</dbReference>
<proteinExistence type="inferred from homology"/>
<feature type="transmembrane region" description="Helical" evidence="7">
    <location>
        <begin position="215"/>
        <end position="233"/>
    </location>
</feature>
<feature type="transmembrane region" description="Helical" evidence="7">
    <location>
        <begin position="300"/>
        <end position="325"/>
    </location>
</feature>
<sequence length="326" mass="33927">MTIPFRQLMPGVLCCLTVAAAAQFLSDHYAAPQMLFALLLGLAFHFLSEDEAAKPGVEFASKTLLKTGVALLGFRITFDQISDLGLSTIGLVAGAVAATIMLGIGLSYLLGRRARFGVLTGGAVAICGASAALAIASILPKSETRERDTIFTVVAVTTLSTIAMVVYPIIASLVGFDDQTTGIFLGATIHDVAQVVGAGYSVSGEAGDVATVIKLFRVSLLVPVILLFTFAFASKEGGPVLSLFPPFIFGFCAAVTLNSFQVLPDVALELLVSLSRWLLVAGIVGIGIKTSFKSLMGVGTRAIAIISIETIFIALLVMGSLMFLAG</sequence>
<evidence type="ECO:0000256" key="7">
    <source>
        <dbReference type="SAM" id="Phobius"/>
    </source>
</evidence>
<dbReference type="RefSeq" id="WP_267993569.1">
    <property type="nucleotide sequence ID" value="NZ_JAPJZI010000002.1"/>
</dbReference>
<accession>A0A9X3ZJT5</accession>
<dbReference type="EMBL" id="JAPJZI010000002">
    <property type="protein sequence ID" value="MDA5401589.1"/>
    <property type="molecule type" value="Genomic_DNA"/>
</dbReference>
<evidence type="ECO:0000256" key="1">
    <source>
        <dbReference type="ARBA" id="ARBA00004651"/>
    </source>
</evidence>
<dbReference type="PANTHER" id="PTHR30106:SF2">
    <property type="entry name" value="UPF0324 INNER MEMBRANE PROTEIN YEIH"/>
    <property type="match status" value="1"/>
</dbReference>
<dbReference type="InterPro" id="IPR018383">
    <property type="entry name" value="UPF0324_pro"/>
</dbReference>
<dbReference type="GO" id="GO:0005886">
    <property type="term" value="C:plasma membrane"/>
    <property type="evidence" value="ECO:0007669"/>
    <property type="project" value="UniProtKB-SubCell"/>
</dbReference>
<evidence type="ECO:0000256" key="2">
    <source>
        <dbReference type="ARBA" id="ARBA00007977"/>
    </source>
</evidence>
<keyword evidence="4 7" id="KW-0812">Transmembrane</keyword>
<dbReference type="AlphaFoldDB" id="A0A9X3ZJT5"/>
<feature type="transmembrane region" description="Helical" evidence="7">
    <location>
        <begin position="84"/>
        <end position="109"/>
    </location>
</feature>
<feature type="transmembrane region" description="Helical" evidence="7">
    <location>
        <begin position="150"/>
        <end position="170"/>
    </location>
</feature>
<feature type="transmembrane region" description="Helical" evidence="7">
    <location>
        <begin position="116"/>
        <end position="138"/>
    </location>
</feature>
<keyword evidence="5 7" id="KW-1133">Transmembrane helix</keyword>
<keyword evidence="3" id="KW-1003">Cell membrane</keyword>
<comment type="subcellular location">
    <subcellularLocation>
        <location evidence="1">Cell membrane</location>
        <topology evidence="1">Multi-pass membrane protein</topology>
    </subcellularLocation>
</comment>
<evidence type="ECO:0000256" key="3">
    <source>
        <dbReference type="ARBA" id="ARBA00022475"/>
    </source>
</evidence>
<feature type="transmembrane region" description="Helical" evidence="7">
    <location>
        <begin position="240"/>
        <end position="260"/>
    </location>
</feature>
<dbReference type="Pfam" id="PF03601">
    <property type="entry name" value="Cons_hypoth698"/>
    <property type="match status" value="1"/>
</dbReference>
<dbReference type="Proteomes" id="UP001151234">
    <property type="component" value="Unassembled WGS sequence"/>
</dbReference>
<feature type="transmembrane region" description="Helical" evidence="7">
    <location>
        <begin position="266"/>
        <end position="288"/>
    </location>
</feature>
<comment type="caution">
    <text evidence="8">The sequence shown here is derived from an EMBL/GenBank/DDBJ whole genome shotgun (WGS) entry which is preliminary data.</text>
</comment>
<gene>
    <name evidence="8" type="ORF">OQ273_23685</name>
</gene>
<name>A0A9X3ZJT5_9HYPH</name>
<evidence type="ECO:0000256" key="4">
    <source>
        <dbReference type="ARBA" id="ARBA00022692"/>
    </source>
</evidence>
<protein>
    <submittedName>
        <fullName evidence="8">Sulfate exporter family transporter</fullName>
    </submittedName>
</protein>
<evidence type="ECO:0000313" key="8">
    <source>
        <dbReference type="EMBL" id="MDA5401589.1"/>
    </source>
</evidence>
<reference evidence="8" key="1">
    <citation type="submission" date="2022-11" db="EMBL/GenBank/DDBJ databases">
        <title>Draft genome sequence of Hoeflea poritis E7-10 and Hoeflea prorocentri PM5-8, separated from scleractinian coral Porites lutea and marine dinoflagellate.</title>
        <authorList>
            <person name="Zhang G."/>
            <person name="Wei Q."/>
            <person name="Cai L."/>
        </authorList>
    </citation>
    <scope>NUCLEOTIDE SEQUENCE</scope>
    <source>
        <strain evidence="8">PM5-8</strain>
    </source>
</reference>
<comment type="similarity">
    <text evidence="2">Belongs to the UPF0324 family.</text>
</comment>
<evidence type="ECO:0000313" key="9">
    <source>
        <dbReference type="Proteomes" id="UP001151234"/>
    </source>
</evidence>
<keyword evidence="9" id="KW-1185">Reference proteome</keyword>
<organism evidence="8 9">
    <name type="scientific">Hoeflea prorocentri</name>
    <dbReference type="NCBI Taxonomy" id="1922333"/>
    <lineage>
        <taxon>Bacteria</taxon>
        <taxon>Pseudomonadati</taxon>
        <taxon>Pseudomonadota</taxon>
        <taxon>Alphaproteobacteria</taxon>
        <taxon>Hyphomicrobiales</taxon>
        <taxon>Rhizobiaceae</taxon>
        <taxon>Hoeflea</taxon>
    </lineage>
</organism>